<evidence type="ECO:0000313" key="1">
    <source>
        <dbReference type="EMBL" id="KAF0719586.1"/>
    </source>
</evidence>
<proteinExistence type="predicted"/>
<dbReference type="OrthoDB" id="79742at2759"/>
<dbReference type="EMBL" id="VJMH01000060">
    <property type="protein sequence ID" value="KAF0719586.1"/>
    <property type="molecule type" value="Genomic_DNA"/>
</dbReference>
<feature type="non-terminal residue" evidence="1">
    <location>
        <position position="209"/>
    </location>
</feature>
<dbReference type="InterPro" id="IPR023393">
    <property type="entry name" value="START-like_dom_sf"/>
</dbReference>
<evidence type="ECO:0008006" key="2">
    <source>
        <dbReference type="Google" id="ProtNLM"/>
    </source>
</evidence>
<accession>A0A6A5A7A0</accession>
<protein>
    <recommendedName>
        <fullName evidence="2">START domain-containing protein</fullName>
    </recommendedName>
</protein>
<sequence length="209" mass="22705">MASSQPPLLSTADAKAVVQAATKGWDDLVHLSQIYVEHDKKQYHTAATPTPTSSFAIDHMQLIGTLDEMTLHDDDGLSEGGADDHSSAAATTVLATLSMHDDSILLKHSVLKSPVLFVKDRDVLYVEIRRSCVDTQGRPGLAWFRQSVPSPAMTTATCIRASVKSWGAVYIQVTPHVLSRFSMLDIDWNGSMSSWVAARVTARRVSASP</sequence>
<gene>
    <name evidence="1" type="ORF">As57867_000935</name>
</gene>
<organism evidence="1">
    <name type="scientific">Aphanomyces stellatus</name>
    <dbReference type="NCBI Taxonomy" id="120398"/>
    <lineage>
        <taxon>Eukaryota</taxon>
        <taxon>Sar</taxon>
        <taxon>Stramenopiles</taxon>
        <taxon>Oomycota</taxon>
        <taxon>Saprolegniomycetes</taxon>
        <taxon>Saprolegniales</taxon>
        <taxon>Verrucalvaceae</taxon>
        <taxon>Aphanomyces</taxon>
    </lineage>
</organism>
<comment type="caution">
    <text evidence="1">The sequence shown here is derived from an EMBL/GenBank/DDBJ whole genome shotgun (WGS) entry which is preliminary data.</text>
</comment>
<dbReference type="Gene3D" id="3.30.530.20">
    <property type="match status" value="1"/>
</dbReference>
<name>A0A6A5A7A0_9STRA</name>
<dbReference type="AlphaFoldDB" id="A0A6A5A7A0"/>
<reference evidence="1" key="1">
    <citation type="submission" date="2019-06" db="EMBL/GenBank/DDBJ databases">
        <title>Genomics analysis of Aphanomyces spp. identifies a new class of oomycete effector associated with host adaptation.</title>
        <authorList>
            <person name="Gaulin E."/>
        </authorList>
    </citation>
    <scope>NUCLEOTIDE SEQUENCE</scope>
    <source>
        <strain evidence="1">CBS 578.67</strain>
    </source>
</reference>